<name>A0A8H7VKL8_9FUNG</name>
<feature type="compositionally biased region" description="Low complexity" evidence="13">
    <location>
        <begin position="57"/>
        <end position="81"/>
    </location>
</feature>
<keyword evidence="3" id="KW-0597">Phosphoprotein</keyword>
<evidence type="ECO:0000256" key="13">
    <source>
        <dbReference type="SAM" id="MobiDB-lite"/>
    </source>
</evidence>
<keyword evidence="7 11" id="KW-0067">ATP-binding</keyword>
<dbReference type="InterPro" id="IPR054521">
    <property type="entry name" value="HRI2_3H"/>
</dbReference>
<dbReference type="PROSITE" id="PS00108">
    <property type="entry name" value="PROTEIN_KINASE_ST"/>
    <property type="match status" value="1"/>
</dbReference>
<proteinExistence type="inferred from homology"/>
<dbReference type="InterPro" id="IPR011009">
    <property type="entry name" value="Kinase-like_dom_sf"/>
</dbReference>
<evidence type="ECO:0000256" key="4">
    <source>
        <dbReference type="ARBA" id="ARBA00022679"/>
    </source>
</evidence>
<dbReference type="PROSITE" id="PS50011">
    <property type="entry name" value="PROTEIN_KINASE_DOM"/>
    <property type="match status" value="1"/>
</dbReference>
<dbReference type="InterPro" id="IPR050339">
    <property type="entry name" value="CC_SR_Kinase"/>
</dbReference>
<protein>
    <recommendedName>
        <fullName evidence="1">non-specific serine/threonine protein kinase</fullName>
        <ecNumber evidence="1">2.7.11.1</ecNumber>
    </recommendedName>
    <alternativeName>
        <fullName evidence="10">Heme-regulated eukaryotic initiation factor eIF-2-alpha kinase</fullName>
    </alternativeName>
</protein>
<evidence type="ECO:0000256" key="6">
    <source>
        <dbReference type="ARBA" id="ARBA00022777"/>
    </source>
</evidence>
<dbReference type="InterPro" id="IPR017441">
    <property type="entry name" value="Protein_kinase_ATP_BS"/>
</dbReference>
<evidence type="ECO:0000313" key="16">
    <source>
        <dbReference type="Proteomes" id="UP000646827"/>
    </source>
</evidence>
<keyword evidence="2" id="KW-0723">Serine/threonine-protein kinase</keyword>
<comment type="similarity">
    <text evidence="9">Belongs to the protein kinase superfamily. Ser/Thr protein kinase family. GCN2 subfamily.</text>
</comment>
<dbReference type="Gene3D" id="3.30.200.20">
    <property type="entry name" value="Phosphorylase Kinase, domain 1"/>
    <property type="match status" value="1"/>
</dbReference>
<dbReference type="PANTHER" id="PTHR11042:SF187">
    <property type="entry name" value="EUKARYOTIC TRANSLATION INITIATION FACTOR 2-ALPHA KINASE 2"/>
    <property type="match status" value="1"/>
</dbReference>
<feature type="compositionally biased region" description="Low complexity" evidence="13">
    <location>
        <begin position="648"/>
        <end position="672"/>
    </location>
</feature>
<feature type="region of interest" description="Disordered" evidence="13">
    <location>
        <begin position="859"/>
        <end position="891"/>
    </location>
</feature>
<keyword evidence="6" id="KW-0418">Kinase</keyword>
<evidence type="ECO:0000313" key="15">
    <source>
        <dbReference type="EMBL" id="KAG2222382.1"/>
    </source>
</evidence>
<keyword evidence="8" id="KW-0652">Protein synthesis inhibitor</keyword>
<feature type="compositionally biased region" description="Low complexity" evidence="13">
    <location>
        <begin position="868"/>
        <end position="878"/>
    </location>
</feature>
<dbReference type="InterPro" id="IPR008271">
    <property type="entry name" value="Ser/Thr_kinase_AS"/>
</dbReference>
<dbReference type="EMBL" id="JAEPRB010000084">
    <property type="protein sequence ID" value="KAG2222382.1"/>
    <property type="molecule type" value="Genomic_DNA"/>
</dbReference>
<gene>
    <name evidence="15" type="ORF">INT45_006904</name>
</gene>
<dbReference type="GO" id="GO:0005524">
    <property type="term" value="F:ATP binding"/>
    <property type="evidence" value="ECO:0007669"/>
    <property type="project" value="UniProtKB-UniRule"/>
</dbReference>
<dbReference type="Gene3D" id="1.10.510.10">
    <property type="entry name" value="Transferase(Phosphotransferase) domain 1"/>
    <property type="match status" value="1"/>
</dbReference>
<feature type="coiled-coil region" evidence="12">
    <location>
        <begin position="811"/>
        <end position="849"/>
    </location>
</feature>
<feature type="compositionally biased region" description="Polar residues" evidence="13">
    <location>
        <begin position="31"/>
        <end position="41"/>
    </location>
</feature>
<evidence type="ECO:0000256" key="5">
    <source>
        <dbReference type="ARBA" id="ARBA00022741"/>
    </source>
</evidence>
<accession>A0A8H7VKL8</accession>
<dbReference type="OrthoDB" id="1405469at2759"/>
<evidence type="ECO:0000256" key="1">
    <source>
        <dbReference type="ARBA" id="ARBA00012513"/>
    </source>
</evidence>
<comment type="caution">
    <text evidence="15">The sequence shown here is derived from an EMBL/GenBank/DDBJ whole genome shotgun (WGS) entry which is preliminary data.</text>
</comment>
<evidence type="ECO:0000259" key="14">
    <source>
        <dbReference type="PROSITE" id="PS50011"/>
    </source>
</evidence>
<keyword evidence="16" id="KW-1185">Reference proteome</keyword>
<dbReference type="InterPro" id="IPR000719">
    <property type="entry name" value="Prot_kinase_dom"/>
</dbReference>
<dbReference type="EC" id="2.7.11.1" evidence="1"/>
<keyword evidence="4" id="KW-0808">Transferase</keyword>
<dbReference type="AlphaFoldDB" id="A0A8H7VKL8"/>
<dbReference type="GO" id="GO:0005634">
    <property type="term" value="C:nucleus"/>
    <property type="evidence" value="ECO:0007669"/>
    <property type="project" value="TreeGrafter"/>
</dbReference>
<feature type="region of interest" description="Disordered" evidence="13">
    <location>
        <begin position="177"/>
        <end position="230"/>
    </location>
</feature>
<evidence type="ECO:0000256" key="10">
    <source>
        <dbReference type="ARBA" id="ARBA00042914"/>
    </source>
</evidence>
<dbReference type="SMART" id="SM00220">
    <property type="entry name" value="S_TKc"/>
    <property type="match status" value="1"/>
</dbReference>
<evidence type="ECO:0000256" key="12">
    <source>
        <dbReference type="SAM" id="Coils"/>
    </source>
</evidence>
<feature type="region of interest" description="Disordered" evidence="13">
    <location>
        <begin position="640"/>
        <end position="684"/>
    </location>
</feature>
<dbReference type="GO" id="GO:0005737">
    <property type="term" value="C:cytoplasm"/>
    <property type="evidence" value="ECO:0007669"/>
    <property type="project" value="TreeGrafter"/>
</dbReference>
<feature type="binding site" evidence="11">
    <location>
        <position position="277"/>
    </location>
    <ligand>
        <name>ATP</name>
        <dbReference type="ChEBI" id="CHEBI:30616"/>
    </ligand>
</feature>
<evidence type="ECO:0000256" key="3">
    <source>
        <dbReference type="ARBA" id="ARBA00022553"/>
    </source>
</evidence>
<dbReference type="Proteomes" id="UP000646827">
    <property type="component" value="Unassembled WGS sequence"/>
</dbReference>
<dbReference type="PANTHER" id="PTHR11042">
    <property type="entry name" value="EUKARYOTIC TRANSLATION INITIATION FACTOR 2-ALPHA KINASE EIF2-ALPHA KINASE -RELATED"/>
    <property type="match status" value="1"/>
</dbReference>
<organism evidence="15 16">
    <name type="scientific">Circinella minor</name>
    <dbReference type="NCBI Taxonomy" id="1195481"/>
    <lineage>
        <taxon>Eukaryota</taxon>
        <taxon>Fungi</taxon>
        <taxon>Fungi incertae sedis</taxon>
        <taxon>Mucoromycota</taxon>
        <taxon>Mucoromycotina</taxon>
        <taxon>Mucoromycetes</taxon>
        <taxon>Mucorales</taxon>
        <taxon>Lichtheimiaceae</taxon>
        <taxon>Circinella</taxon>
    </lineage>
</organism>
<dbReference type="GO" id="GO:0017148">
    <property type="term" value="P:negative regulation of translation"/>
    <property type="evidence" value="ECO:0007669"/>
    <property type="project" value="UniProtKB-KW"/>
</dbReference>
<feature type="region of interest" description="Disordered" evidence="13">
    <location>
        <begin position="1"/>
        <end position="88"/>
    </location>
</feature>
<dbReference type="Pfam" id="PF22949">
    <property type="entry name" value="HRI2_3H"/>
    <property type="match status" value="1"/>
</dbReference>
<evidence type="ECO:0000256" key="8">
    <source>
        <dbReference type="ARBA" id="ARBA00023193"/>
    </source>
</evidence>
<dbReference type="GO" id="GO:0004694">
    <property type="term" value="F:eukaryotic translation initiation factor 2alpha kinase activity"/>
    <property type="evidence" value="ECO:0007669"/>
    <property type="project" value="TreeGrafter"/>
</dbReference>
<evidence type="ECO:0000256" key="11">
    <source>
        <dbReference type="PROSITE-ProRule" id="PRU10141"/>
    </source>
</evidence>
<feature type="compositionally biased region" description="Low complexity" evidence="13">
    <location>
        <begin position="200"/>
        <end position="227"/>
    </location>
</feature>
<evidence type="ECO:0000256" key="2">
    <source>
        <dbReference type="ARBA" id="ARBA00022527"/>
    </source>
</evidence>
<dbReference type="SUPFAM" id="SSF56112">
    <property type="entry name" value="Protein kinase-like (PK-like)"/>
    <property type="match status" value="1"/>
</dbReference>
<feature type="region of interest" description="Disordered" evidence="13">
    <location>
        <begin position="333"/>
        <end position="383"/>
    </location>
</feature>
<sequence length="891" mass="101145">MSVDKSDSECADDSSDCSNKFWHRPDHDQSEATINDSSDSLGANEFGGILTEKSKNSDINSNNNNNSSNSNNTNGNAASTSMDDDRGISKRRQTKMLLVSLIESFCRVHGDSPEANRYIFFLICQTLSSLGFIDSEFVDEMAGVRSTFQSAFQTLFYTAVETVNDPTFRKPMMIASSSAVEDDSQSDGYQHHHPLEKPQQQHIQQQQQRHQMQQQRQRQRQESFQQQAKEQPPIFDLNIQNSRYCNDFVQVSLLGRGGFASVWRAHNKLDNIDYAVKQIHLGPDLTDDDRCGDQEQGPYEKIFREIKHLARLEHKNVVRYYSSWLEYTTTHEHSKASTRHHHQQQQQQTTIDNEKEEDNDSDSIFGGQDPTFDDHDDDEPTFSSINNQKLLEDMSLINFANDNDINDVKHNKKINNGGNSIDIANNSSAVGCISNESINSNKDTAVCIPNIDPKRSTRKARERRMSKNRSRTKKSSRCGWTLYIQMYLCPATLHDYIKHRNDTRSPVDKDRNIELFTQILEGCSYIHSSGLIHRDLKPSNIFLTMTTSNNEMIMNTNGSRRHWRSTSSSHTRLHHQHSFSYDSVRNTDGTLRDCMWNETLIPKLGDFGLAAAVMTTHCKETPPSILSTSSPMTDQLSSFMEHHHRGSQHSLRSLSSSYCRRGSDDSSSSSSSSEEEEEEDGPCVMHKLTSAVGTRTYAAPEQLADPPQPYDDKVDIYSLGIIFFELYQPFTTVMERACAIERLKKGVFPDGFVEMYPKESALILWMMDDEPAHRPSAEQLLEFELFLPQTAGEEGMYSNLQAQLQAKSVALDTKDKEMAALRDKMEKIEQQNKKDMEVMQKRVDELQHQLSMVQLGHVECTPSPTATNSSNSSNSNSSGLSKMLNHDTPCK</sequence>
<keyword evidence="12" id="KW-0175">Coiled coil</keyword>
<evidence type="ECO:0000256" key="7">
    <source>
        <dbReference type="ARBA" id="ARBA00022840"/>
    </source>
</evidence>
<dbReference type="Pfam" id="PF00069">
    <property type="entry name" value="Pkinase"/>
    <property type="match status" value="3"/>
</dbReference>
<dbReference type="PROSITE" id="PS00107">
    <property type="entry name" value="PROTEIN_KINASE_ATP"/>
    <property type="match status" value="1"/>
</dbReference>
<feature type="domain" description="Protein kinase" evidence="14">
    <location>
        <begin position="248"/>
        <end position="787"/>
    </location>
</feature>
<reference evidence="15 16" key="1">
    <citation type="submission" date="2020-12" db="EMBL/GenBank/DDBJ databases">
        <title>Metabolic potential, ecology and presence of endohyphal bacteria is reflected in genomic diversity of Mucoromycotina.</title>
        <authorList>
            <person name="Muszewska A."/>
            <person name="Okrasinska A."/>
            <person name="Steczkiewicz K."/>
            <person name="Drgas O."/>
            <person name="Orlowska M."/>
            <person name="Perlinska-Lenart U."/>
            <person name="Aleksandrzak-Piekarczyk T."/>
            <person name="Szatraj K."/>
            <person name="Zielenkiewicz U."/>
            <person name="Pilsyk S."/>
            <person name="Malc E."/>
            <person name="Mieczkowski P."/>
            <person name="Kruszewska J.S."/>
            <person name="Biernat P."/>
            <person name="Pawlowska J."/>
        </authorList>
    </citation>
    <scope>NUCLEOTIDE SEQUENCE [LARGE SCALE GENOMIC DNA]</scope>
    <source>
        <strain evidence="15 16">CBS 142.35</strain>
    </source>
</reference>
<evidence type="ECO:0000256" key="9">
    <source>
        <dbReference type="ARBA" id="ARBA00037982"/>
    </source>
</evidence>
<keyword evidence="5 11" id="KW-0547">Nucleotide-binding</keyword>